<evidence type="ECO:0000313" key="2">
    <source>
        <dbReference type="EMBL" id="CAE7254692.1"/>
    </source>
</evidence>
<dbReference type="EMBL" id="CAJNDS010001302">
    <property type="protein sequence ID" value="CAE7254692.1"/>
    <property type="molecule type" value="Genomic_DNA"/>
</dbReference>
<protein>
    <recommendedName>
        <fullName evidence="4">Methyltransferase domain-containing protein</fullName>
    </recommendedName>
</protein>
<dbReference type="AlphaFoldDB" id="A0A812LZS8"/>
<feature type="chain" id="PRO_5032764390" description="Methyltransferase domain-containing protein" evidence="1">
    <location>
        <begin position="17"/>
        <end position="398"/>
    </location>
</feature>
<name>A0A812LZS8_9DINO</name>
<gene>
    <name evidence="2" type="ORF">SNAT2548_LOCUS12903</name>
</gene>
<dbReference type="InterPro" id="IPR029063">
    <property type="entry name" value="SAM-dependent_MTases_sf"/>
</dbReference>
<reference evidence="2" key="1">
    <citation type="submission" date="2021-02" db="EMBL/GenBank/DDBJ databases">
        <authorList>
            <person name="Dougan E. K."/>
            <person name="Rhodes N."/>
            <person name="Thang M."/>
            <person name="Chan C."/>
        </authorList>
    </citation>
    <scope>NUCLEOTIDE SEQUENCE</scope>
</reference>
<accession>A0A812LZS8</accession>
<comment type="caution">
    <text evidence="2">The sequence shown here is derived from an EMBL/GenBank/DDBJ whole genome shotgun (WGS) entry which is preliminary data.</text>
</comment>
<keyword evidence="1" id="KW-0732">Signal</keyword>
<organism evidence="2 3">
    <name type="scientific">Symbiodinium natans</name>
    <dbReference type="NCBI Taxonomy" id="878477"/>
    <lineage>
        <taxon>Eukaryota</taxon>
        <taxon>Sar</taxon>
        <taxon>Alveolata</taxon>
        <taxon>Dinophyceae</taxon>
        <taxon>Suessiales</taxon>
        <taxon>Symbiodiniaceae</taxon>
        <taxon>Symbiodinium</taxon>
    </lineage>
</organism>
<evidence type="ECO:0008006" key="4">
    <source>
        <dbReference type="Google" id="ProtNLM"/>
    </source>
</evidence>
<evidence type="ECO:0000313" key="3">
    <source>
        <dbReference type="Proteomes" id="UP000604046"/>
    </source>
</evidence>
<proteinExistence type="predicted"/>
<sequence length="398" mass="45184">MLRRAFFCSHVVSVSGVLYNCLVDFDCFESPDEEELCAKSLAPSDCCRAALLVKQVRRLGESWKTGREPGANETCSDLSVSRRYPLEYDSYVVWDYVFRYVFDKFTVYQRRQNRRLKELLAHTRKCRSLGVESPLYNPFEPDRCLEEHPVMRSWVQFRDTWNFTHSQHLTAARVDWLGITVDCADGTLESLQFSFTRFLECLGIPWGPLPGEDYFETITLLQSVAESGDSFVAVEAGSGRGYWAVKAAKAYKRQHPSGACSIVLIESEEDMKLAAAHLTDNGVFSICNATLYASYATPSLLDSVIRGHGRVDLLHVDIQRAELPLFQGSQLLRSVRRVHVGTHSRLIHRHLRVWLQLLGFQLDFDLSPLSFVRSAFGPIPTNDGLLAAHRHGERESEV</sequence>
<evidence type="ECO:0000256" key="1">
    <source>
        <dbReference type="SAM" id="SignalP"/>
    </source>
</evidence>
<keyword evidence="3" id="KW-1185">Reference proteome</keyword>
<dbReference type="SUPFAM" id="SSF53335">
    <property type="entry name" value="S-adenosyl-L-methionine-dependent methyltransferases"/>
    <property type="match status" value="1"/>
</dbReference>
<dbReference type="Proteomes" id="UP000604046">
    <property type="component" value="Unassembled WGS sequence"/>
</dbReference>
<feature type="signal peptide" evidence="1">
    <location>
        <begin position="1"/>
        <end position="16"/>
    </location>
</feature>